<protein>
    <submittedName>
        <fullName evidence="1">Uncharacterized protein</fullName>
    </submittedName>
</protein>
<organism evidence="1">
    <name type="scientific">Medicago truncatula</name>
    <name type="common">Barrel medic</name>
    <name type="synonym">Medicago tribuloides</name>
    <dbReference type="NCBI Taxonomy" id="3880"/>
    <lineage>
        <taxon>Eukaryota</taxon>
        <taxon>Viridiplantae</taxon>
        <taxon>Streptophyta</taxon>
        <taxon>Embryophyta</taxon>
        <taxon>Tracheophyta</taxon>
        <taxon>Spermatophyta</taxon>
        <taxon>Magnoliopsida</taxon>
        <taxon>eudicotyledons</taxon>
        <taxon>Gunneridae</taxon>
        <taxon>Pentapetalae</taxon>
        <taxon>rosids</taxon>
        <taxon>fabids</taxon>
        <taxon>Fabales</taxon>
        <taxon>Fabaceae</taxon>
        <taxon>Papilionoideae</taxon>
        <taxon>50 kb inversion clade</taxon>
        <taxon>NPAAA clade</taxon>
        <taxon>Hologalegina</taxon>
        <taxon>IRL clade</taxon>
        <taxon>Trifolieae</taxon>
        <taxon>Medicago</taxon>
    </lineage>
</organism>
<name>Q2HTX5_MEDTR</name>
<gene>
    <name evidence="1" type="ORF">MtrDRAFT_AC149601g2v2</name>
</gene>
<reference evidence="1" key="2">
    <citation type="submission" date="2007-03" db="EMBL/GenBank/DDBJ databases">
        <authorList>
            <consortium name="The International Medicago Genome Annotation Group"/>
        </authorList>
    </citation>
    <scope>NUCLEOTIDE SEQUENCE</scope>
</reference>
<accession>Q2HTX5</accession>
<proteinExistence type="predicted"/>
<reference evidence="1" key="1">
    <citation type="submission" date="2005-03" db="EMBL/GenBank/DDBJ databases">
        <authorList>
            <person name="Town C.D."/>
        </authorList>
    </citation>
    <scope>NUCLEOTIDE SEQUENCE</scope>
</reference>
<evidence type="ECO:0000313" key="1">
    <source>
        <dbReference type="EMBL" id="ABD32980.1"/>
    </source>
</evidence>
<dbReference type="EMBL" id="AC149601">
    <property type="protein sequence ID" value="ABD32980.1"/>
    <property type="molecule type" value="Genomic_DNA"/>
</dbReference>
<dbReference type="AlphaFoldDB" id="Q2HTX5"/>
<sequence length="72" mass="8204">MKMINVQLGFKDITSWENFVAILKNKSEEESGKRAPECEAPHMEKEHLLFVSRHAPLAGNIPINRVSSTRKI</sequence>